<dbReference type="Proteomes" id="UP000006201">
    <property type="component" value="Unassembled WGS sequence"/>
</dbReference>
<keyword evidence="3" id="KW-1185">Reference proteome</keyword>
<name>A4C660_9GAMM</name>
<dbReference type="PANTHER" id="PTHR12526">
    <property type="entry name" value="GLYCOSYLTRANSFERASE"/>
    <property type="match status" value="1"/>
</dbReference>
<dbReference type="Gene3D" id="3.40.50.2000">
    <property type="entry name" value="Glycogen Phosphorylase B"/>
    <property type="match status" value="2"/>
</dbReference>
<dbReference type="eggNOG" id="COG0438">
    <property type="taxonomic scope" value="Bacteria"/>
</dbReference>
<comment type="caution">
    <text evidence="2">The sequence shown here is derived from an EMBL/GenBank/DDBJ whole genome shotgun (WGS) entry which is preliminary data.</text>
</comment>
<dbReference type="GO" id="GO:1901135">
    <property type="term" value="P:carbohydrate derivative metabolic process"/>
    <property type="evidence" value="ECO:0007669"/>
    <property type="project" value="UniProtKB-ARBA"/>
</dbReference>
<organism evidence="2 3">
    <name type="scientific">Pseudoalteromonas tunicata D2</name>
    <dbReference type="NCBI Taxonomy" id="87626"/>
    <lineage>
        <taxon>Bacteria</taxon>
        <taxon>Pseudomonadati</taxon>
        <taxon>Pseudomonadota</taxon>
        <taxon>Gammaproteobacteria</taxon>
        <taxon>Alteromonadales</taxon>
        <taxon>Pseudoalteromonadaceae</taxon>
        <taxon>Pseudoalteromonas</taxon>
    </lineage>
</organism>
<feature type="domain" description="Glycosyl transferase family 1" evidence="1">
    <location>
        <begin position="242"/>
        <end position="393"/>
    </location>
</feature>
<dbReference type="GO" id="GO:0016757">
    <property type="term" value="F:glycosyltransferase activity"/>
    <property type="evidence" value="ECO:0007669"/>
    <property type="project" value="InterPro"/>
</dbReference>
<accession>A4C660</accession>
<dbReference type="HOGENOM" id="CLU_009583_14_2_6"/>
<dbReference type="Pfam" id="PF00534">
    <property type="entry name" value="Glycos_transf_1"/>
    <property type="match status" value="1"/>
</dbReference>
<evidence type="ECO:0000259" key="1">
    <source>
        <dbReference type="Pfam" id="PF00534"/>
    </source>
</evidence>
<protein>
    <submittedName>
        <fullName evidence="2">Glycosyltransferase</fullName>
    </submittedName>
</protein>
<keyword evidence="2" id="KW-0808">Transferase</keyword>
<dbReference type="AlphaFoldDB" id="A4C660"/>
<dbReference type="InterPro" id="IPR001296">
    <property type="entry name" value="Glyco_trans_1"/>
</dbReference>
<reference evidence="2 3" key="1">
    <citation type="submission" date="2006-02" db="EMBL/GenBank/DDBJ databases">
        <authorList>
            <person name="Moran M.A."/>
            <person name="Kjelleberg S."/>
            <person name="Egan S."/>
            <person name="Saunders N."/>
            <person name="Thomas T."/>
            <person name="Ferriera S."/>
            <person name="Johnson J."/>
            <person name="Kravitz S."/>
            <person name="Halpern A."/>
            <person name="Remington K."/>
            <person name="Beeson K."/>
            <person name="Tran B."/>
            <person name="Rogers Y.-H."/>
            <person name="Friedman R."/>
            <person name="Venter J.C."/>
        </authorList>
    </citation>
    <scope>NUCLEOTIDE SEQUENCE [LARGE SCALE GENOMIC DNA]</scope>
    <source>
        <strain evidence="2 3">D2</strain>
    </source>
</reference>
<proteinExistence type="predicted"/>
<sequence length="423" mass="47528">MVRYQNITKNHPCGFKRQGSFLNAIGTLKKKLLFLNSIFPILSETFIFDQYQRLKSEGLEFEIISSHKPSDNEVHPHMKAMQNEVSYLCEARWGELLLSHWLFLISSPVVYFKALLRAFLLEEKLKTSIAHLTGALLLKRRYPELTWVHSHFTYGATAIAFWLKYISDTPYSITLHGADLTFDKVPDLALKMQNADKIVSISQFNLDYLNKYFPAVDLNCCQVIPLGVPAKLSVSPQTNQLQQPLEILSVGRLSIHKAQHLLIEACSLLQKNNIKFNCTIIGEGPERQALTQLIEQYSLAEHVQLVGAKFHHEVLASYANADVFVLSSITEGMPLVLMEAMQNGVLVIAPDIAGIPELLDAGKAGILVPVNDVQALSDAIEKAALDPSSTLTMQQHAIFHIQQHFDLDKNTRMFAAIFRSLFS</sequence>
<dbReference type="SUPFAM" id="SSF53756">
    <property type="entry name" value="UDP-Glycosyltransferase/glycogen phosphorylase"/>
    <property type="match status" value="1"/>
</dbReference>
<evidence type="ECO:0000313" key="3">
    <source>
        <dbReference type="Proteomes" id="UP000006201"/>
    </source>
</evidence>
<gene>
    <name evidence="2" type="ORF">PTD2_11629</name>
</gene>
<evidence type="ECO:0000313" key="2">
    <source>
        <dbReference type="EMBL" id="EAR29464.1"/>
    </source>
</evidence>
<dbReference type="STRING" id="87626.PTD2_11629"/>
<dbReference type="EMBL" id="AAOH01000002">
    <property type="protein sequence ID" value="EAR29464.1"/>
    <property type="molecule type" value="Genomic_DNA"/>
</dbReference>